<sequence length="113" mass="12515">MFFHAFTALLAATAVASSPLTARGWWSKMYHHLVTPKDLSYAAGVANQLTYDNQPIPKGTSVTSISIIPVQHRSCTADALDVAHIWSISLSVMSLTLDQITMIIKEQWLKTWV</sequence>
<evidence type="ECO:0000256" key="1">
    <source>
        <dbReference type="SAM" id="SignalP"/>
    </source>
</evidence>
<name>A0A2H3CUT1_ARMGA</name>
<evidence type="ECO:0000313" key="2">
    <source>
        <dbReference type="EMBL" id="PBK85204.1"/>
    </source>
</evidence>
<dbReference type="AlphaFoldDB" id="A0A2H3CUT1"/>
<accession>A0A2H3CUT1</accession>
<keyword evidence="3" id="KW-1185">Reference proteome</keyword>
<feature type="signal peptide" evidence="1">
    <location>
        <begin position="1"/>
        <end position="17"/>
    </location>
</feature>
<dbReference type="Proteomes" id="UP000217790">
    <property type="component" value="Unassembled WGS sequence"/>
</dbReference>
<keyword evidence="1" id="KW-0732">Signal</keyword>
<gene>
    <name evidence="2" type="ORF">ARMGADRAFT_1036499</name>
</gene>
<organism evidence="2 3">
    <name type="scientific">Armillaria gallica</name>
    <name type="common">Bulbous honey fungus</name>
    <name type="synonym">Armillaria bulbosa</name>
    <dbReference type="NCBI Taxonomy" id="47427"/>
    <lineage>
        <taxon>Eukaryota</taxon>
        <taxon>Fungi</taxon>
        <taxon>Dikarya</taxon>
        <taxon>Basidiomycota</taxon>
        <taxon>Agaricomycotina</taxon>
        <taxon>Agaricomycetes</taxon>
        <taxon>Agaricomycetidae</taxon>
        <taxon>Agaricales</taxon>
        <taxon>Marasmiineae</taxon>
        <taxon>Physalacriaceae</taxon>
        <taxon>Armillaria</taxon>
    </lineage>
</organism>
<dbReference type="OMA" id="KCTIVIT"/>
<dbReference type="InParanoid" id="A0A2H3CUT1"/>
<evidence type="ECO:0000313" key="3">
    <source>
        <dbReference type="Proteomes" id="UP000217790"/>
    </source>
</evidence>
<feature type="chain" id="PRO_5013641928" evidence="1">
    <location>
        <begin position="18"/>
        <end position="113"/>
    </location>
</feature>
<reference evidence="3" key="1">
    <citation type="journal article" date="2017" name="Nat. Ecol. Evol.">
        <title>Genome expansion and lineage-specific genetic innovations in the forest pathogenic fungi Armillaria.</title>
        <authorList>
            <person name="Sipos G."/>
            <person name="Prasanna A.N."/>
            <person name="Walter M.C."/>
            <person name="O'Connor E."/>
            <person name="Balint B."/>
            <person name="Krizsan K."/>
            <person name="Kiss B."/>
            <person name="Hess J."/>
            <person name="Varga T."/>
            <person name="Slot J."/>
            <person name="Riley R."/>
            <person name="Boka B."/>
            <person name="Rigling D."/>
            <person name="Barry K."/>
            <person name="Lee J."/>
            <person name="Mihaltcheva S."/>
            <person name="LaButti K."/>
            <person name="Lipzen A."/>
            <person name="Waldron R."/>
            <person name="Moloney N.M."/>
            <person name="Sperisen C."/>
            <person name="Kredics L."/>
            <person name="Vagvoelgyi C."/>
            <person name="Patrignani A."/>
            <person name="Fitzpatrick D."/>
            <person name="Nagy I."/>
            <person name="Doyle S."/>
            <person name="Anderson J.B."/>
            <person name="Grigoriev I.V."/>
            <person name="Gueldener U."/>
            <person name="Muensterkoetter M."/>
            <person name="Nagy L.G."/>
        </authorList>
    </citation>
    <scope>NUCLEOTIDE SEQUENCE [LARGE SCALE GENOMIC DNA]</scope>
    <source>
        <strain evidence="3">Ar21-2</strain>
    </source>
</reference>
<proteinExistence type="predicted"/>
<dbReference type="EMBL" id="KZ293692">
    <property type="protein sequence ID" value="PBK85204.1"/>
    <property type="molecule type" value="Genomic_DNA"/>
</dbReference>
<protein>
    <submittedName>
        <fullName evidence="2">Uncharacterized protein</fullName>
    </submittedName>
</protein>